<evidence type="ECO:0000313" key="2">
    <source>
        <dbReference type="EMBL" id="VVT58340.1"/>
    </source>
</evidence>
<reference evidence="2 3" key="1">
    <citation type="submission" date="2019-09" db="EMBL/GenBank/DDBJ databases">
        <authorList>
            <person name="Brejova B."/>
        </authorList>
    </citation>
    <scope>NUCLEOTIDE SEQUENCE [LARGE SCALE GENOMIC DNA]</scope>
</reference>
<dbReference type="AlphaFoldDB" id="A0A5E8C5I8"/>
<accession>A0A5E8C5I8</accession>
<dbReference type="Proteomes" id="UP000398389">
    <property type="component" value="Unassembled WGS sequence"/>
</dbReference>
<protein>
    <submittedName>
        <fullName evidence="2">Uncharacterized protein</fullName>
    </submittedName>
</protein>
<dbReference type="GeneID" id="43584971"/>
<name>A0A5E8C5I8_9ASCO</name>
<evidence type="ECO:0000256" key="1">
    <source>
        <dbReference type="SAM" id="MobiDB-lite"/>
    </source>
</evidence>
<organism evidence="2 3">
    <name type="scientific">Magnusiomyces paraingens</name>
    <dbReference type="NCBI Taxonomy" id="2606893"/>
    <lineage>
        <taxon>Eukaryota</taxon>
        <taxon>Fungi</taxon>
        <taxon>Dikarya</taxon>
        <taxon>Ascomycota</taxon>
        <taxon>Saccharomycotina</taxon>
        <taxon>Dipodascomycetes</taxon>
        <taxon>Dipodascales</taxon>
        <taxon>Dipodascaceae</taxon>
        <taxon>Magnusiomyces</taxon>
    </lineage>
</organism>
<dbReference type="EMBL" id="CABVLU010000005">
    <property type="protein sequence ID" value="VVT58340.1"/>
    <property type="molecule type" value="Genomic_DNA"/>
</dbReference>
<proteinExistence type="predicted"/>
<sequence>MISKQQIRVFARKFTSSAAACGMKQPGKPVLASKDVVKGMDAPTKQEMWGLLSEIFAQTRNTPEVLARYHRRARELHAKKIAESKARGSDRVDSTKLGNNSGLYVTNERTTGFSLYQDLLKDEETEESKVKEKEEEEEEEARSAKAAGFSKNKLLLSLLDSPLKTSNTLFWPCGTLSFLPSDFKRILPGPIHSGSDSGSGFISENNGPQELTAEELAQARDFTVVRSRDPASLVRWIGYYLEFPTREAAVAYYWATLGAELCGIRVNFRFVDPSQASIHPPALSAIPGVSRRMCALVAGLPPRYSPHTMARILWDYDLLPSAQDAVVKLSGDEAHCSESSWLVRFTNEDEPRRLVRAYNNRYWPNTTMVPKIEVLD</sequence>
<keyword evidence="3" id="KW-1185">Reference proteome</keyword>
<feature type="region of interest" description="Disordered" evidence="1">
    <location>
        <begin position="124"/>
        <end position="145"/>
    </location>
</feature>
<evidence type="ECO:0000313" key="3">
    <source>
        <dbReference type="Proteomes" id="UP000398389"/>
    </source>
</evidence>
<dbReference type="RefSeq" id="XP_031856762.1">
    <property type="nucleotide sequence ID" value="XM_032000871.1"/>
</dbReference>
<gene>
    <name evidence="2" type="ORF">SAPINGB_P006157</name>
</gene>
<dbReference type="OrthoDB" id="4095921at2759"/>
<feature type="compositionally biased region" description="Basic and acidic residues" evidence="1">
    <location>
        <begin position="124"/>
        <end position="133"/>
    </location>
</feature>